<feature type="region of interest" description="Disordered" evidence="3">
    <location>
        <begin position="185"/>
        <end position="295"/>
    </location>
</feature>
<dbReference type="InterPro" id="IPR018612">
    <property type="entry name" value="NSRP1_N"/>
</dbReference>
<organism evidence="5 6">
    <name type="scientific">Psylliodes chrysocephalus</name>
    <dbReference type="NCBI Taxonomy" id="3402493"/>
    <lineage>
        <taxon>Eukaryota</taxon>
        <taxon>Metazoa</taxon>
        <taxon>Ecdysozoa</taxon>
        <taxon>Arthropoda</taxon>
        <taxon>Hexapoda</taxon>
        <taxon>Insecta</taxon>
        <taxon>Pterygota</taxon>
        <taxon>Neoptera</taxon>
        <taxon>Endopterygota</taxon>
        <taxon>Coleoptera</taxon>
        <taxon>Polyphaga</taxon>
        <taxon>Cucujiformia</taxon>
        <taxon>Chrysomeloidea</taxon>
        <taxon>Chrysomelidae</taxon>
        <taxon>Galerucinae</taxon>
        <taxon>Alticini</taxon>
        <taxon>Psylliodes</taxon>
    </lineage>
</organism>
<protein>
    <recommendedName>
        <fullName evidence="4">Nuclear speckle splicing regulatory protein 1 N-terminal domain-containing protein</fullName>
    </recommendedName>
</protein>
<dbReference type="PANTHER" id="PTHR31938:SF4">
    <property type="entry name" value="NUCLEAR SPECKLE SPLICING REGULATORY PROTEIN 1"/>
    <property type="match status" value="1"/>
</dbReference>
<comment type="similarity">
    <text evidence="1">Belongs to the NSRP1 family.</text>
</comment>
<evidence type="ECO:0000313" key="6">
    <source>
        <dbReference type="Proteomes" id="UP001153636"/>
    </source>
</evidence>
<dbReference type="EMBL" id="OV651820">
    <property type="protein sequence ID" value="CAH1114074.1"/>
    <property type="molecule type" value="Genomic_DNA"/>
</dbReference>
<keyword evidence="6" id="KW-1185">Reference proteome</keyword>
<evidence type="ECO:0000259" key="4">
    <source>
        <dbReference type="Pfam" id="PF09745"/>
    </source>
</evidence>
<evidence type="ECO:0000256" key="3">
    <source>
        <dbReference type="SAM" id="MobiDB-lite"/>
    </source>
</evidence>
<keyword evidence="2" id="KW-0175">Coiled coil</keyword>
<accession>A0A9P0D902</accession>
<dbReference type="AlphaFoldDB" id="A0A9P0D902"/>
<proteinExistence type="inferred from homology"/>
<evidence type="ECO:0000256" key="2">
    <source>
        <dbReference type="ARBA" id="ARBA00023054"/>
    </source>
</evidence>
<evidence type="ECO:0000256" key="1">
    <source>
        <dbReference type="ARBA" id="ARBA00010126"/>
    </source>
</evidence>
<feature type="compositionally biased region" description="Basic and acidic residues" evidence="3">
    <location>
        <begin position="280"/>
        <end position="295"/>
    </location>
</feature>
<feature type="domain" description="Nuclear speckle splicing regulatory protein 1 N-terminal" evidence="4">
    <location>
        <begin position="56"/>
        <end position="169"/>
    </location>
</feature>
<dbReference type="Proteomes" id="UP001153636">
    <property type="component" value="Chromosome 8"/>
</dbReference>
<feature type="region of interest" description="Disordered" evidence="3">
    <location>
        <begin position="107"/>
        <end position="134"/>
    </location>
</feature>
<feature type="region of interest" description="Disordered" evidence="3">
    <location>
        <begin position="1"/>
        <end position="54"/>
    </location>
</feature>
<feature type="compositionally biased region" description="Basic and acidic residues" evidence="3">
    <location>
        <begin position="185"/>
        <end position="205"/>
    </location>
</feature>
<dbReference type="GO" id="GO:0000381">
    <property type="term" value="P:regulation of alternative mRNA splicing, via spliceosome"/>
    <property type="evidence" value="ECO:0007669"/>
    <property type="project" value="InterPro"/>
</dbReference>
<feature type="compositionally biased region" description="Acidic residues" evidence="3">
    <location>
        <begin position="265"/>
        <end position="279"/>
    </location>
</feature>
<dbReference type="PANTHER" id="PTHR31938">
    <property type="entry name" value="NUCLEAR SPECKLE SPLICING REGULATORY PROTEIN 1"/>
    <property type="match status" value="1"/>
</dbReference>
<reference evidence="5" key="1">
    <citation type="submission" date="2022-01" db="EMBL/GenBank/DDBJ databases">
        <authorList>
            <person name="King R."/>
        </authorList>
    </citation>
    <scope>NUCLEOTIDE SEQUENCE</scope>
</reference>
<dbReference type="OrthoDB" id="446635at2759"/>
<dbReference type="InterPro" id="IPR042816">
    <property type="entry name" value="Nsrp1"/>
</dbReference>
<dbReference type="Pfam" id="PF09745">
    <property type="entry name" value="NSRP1_N"/>
    <property type="match status" value="1"/>
</dbReference>
<name>A0A9P0D902_9CUCU</name>
<gene>
    <name evidence="5" type="ORF">PSYICH_LOCUS14628</name>
</gene>
<evidence type="ECO:0000313" key="5">
    <source>
        <dbReference type="EMBL" id="CAH1114074.1"/>
    </source>
</evidence>
<sequence>MSKQYGLSFPKQNTGHQIGQVSLAKPSVFDNNSDSEDQPTKPTGIRGSKKQDIISQEKAIADDPTVYQYDEVYDQIEKKRNESKLARTDLEKKPKYISKLLAAAEKRKRENDRRIERQVQKEREDEGDMFKDKESFITPSYKKKLEEMKQLEEEEKREEYLESIGDVVKQGNLDGFYRHLYDQKINYQDKEKTEKNDTEIKKEATDDVEEEIRTEDNKTVAVSEGKSDKLIRKRKYRTKRNSDDDSPSEEEPEVKKEHLPSNIDADSDFSVDSSDSDEEDNKKVADNKKQVEEPIKPEIKDCKFVEIPIKPEELVKEEVEVKTTVKKEKIDIWKKRTVGEKYEEAVKRYFERKAIREMGQ</sequence>
<feature type="compositionally biased region" description="Polar residues" evidence="3">
    <location>
        <begin position="1"/>
        <end position="20"/>
    </location>
</feature>